<accession>A0A7Y9NNN6</accession>
<dbReference type="PROSITE" id="PS51755">
    <property type="entry name" value="OMPR_PHOB"/>
    <property type="match status" value="1"/>
</dbReference>
<proteinExistence type="predicted"/>
<dbReference type="AlphaFoldDB" id="A0A7Y9NNN6"/>
<keyword evidence="1 2" id="KW-0238">DNA-binding</keyword>
<dbReference type="SUPFAM" id="SSF46894">
    <property type="entry name" value="C-terminal effector domain of the bipartite response regulators"/>
    <property type="match status" value="1"/>
</dbReference>
<evidence type="ECO:0000313" key="4">
    <source>
        <dbReference type="EMBL" id="NYF52567.1"/>
    </source>
</evidence>
<dbReference type="Proteomes" id="UP000534186">
    <property type="component" value="Unassembled WGS sequence"/>
</dbReference>
<dbReference type="InterPro" id="IPR011990">
    <property type="entry name" value="TPR-like_helical_dom_sf"/>
</dbReference>
<dbReference type="EMBL" id="JACCCV010000002">
    <property type="protein sequence ID" value="NYF52567.1"/>
    <property type="molecule type" value="Genomic_DNA"/>
</dbReference>
<dbReference type="InterPro" id="IPR001867">
    <property type="entry name" value="OmpR/PhoB-type_DNA-bd"/>
</dbReference>
<sequence>MTHGFSKKNQSSVDYAYRFGDFELHPEERLLKRARIPVQLQPKAFDALLCLVRRAERLVSKQELINTLWPSIHVSESNLTNTIVSLRKIVGRETIRTVSKHGYRFELAVTGEPGVAQATYEKFTRAKELTVQRSLESMHLARDLYWTCLAADPSFAPAWAWLGRCCWFLDKFSGNSSANLELAHAAFQRAFALDPELACAHQFYTLLQVDTGHADEAMGRLLERLERHPGEPESFTSLIQVFRFRGLLVESVEAHRRGVELDPALVTSVAHTLFLAGEFASAIEHYSGRAAYYLDAAAWAALGNRKRAITLLRERLGRMPLSKLMNALMSSLLAVLEGRTDEAVHLMETADTTREPEILVYFARHYARLRMTDSSVSVLKRAAQSGFVCAPTTLTSDPWLSALRRHPEFASLLRTAETLVEEARSNLGASPKSWPS</sequence>
<protein>
    <submittedName>
        <fullName evidence="4">DNA-binding winged helix-turn-helix (WHTH) protein</fullName>
    </submittedName>
</protein>
<dbReference type="CDD" id="cd00383">
    <property type="entry name" value="trans_reg_C"/>
    <property type="match status" value="1"/>
</dbReference>
<dbReference type="InterPro" id="IPR016032">
    <property type="entry name" value="Sig_transdc_resp-reg_C-effctor"/>
</dbReference>
<dbReference type="InterPro" id="IPR036388">
    <property type="entry name" value="WH-like_DNA-bd_sf"/>
</dbReference>
<gene>
    <name evidence="4" type="ORF">HDF12_002966</name>
</gene>
<reference evidence="4 5" key="1">
    <citation type="submission" date="2020-07" db="EMBL/GenBank/DDBJ databases">
        <title>Genomic Encyclopedia of Type Strains, Phase IV (KMG-V): Genome sequencing to study the core and pangenomes of soil and plant-associated prokaryotes.</title>
        <authorList>
            <person name="Whitman W."/>
        </authorList>
    </citation>
    <scope>NUCLEOTIDE SEQUENCE [LARGE SCALE GENOMIC DNA]</scope>
    <source>
        <strain evidence="4 5">M8UP30</strain>
    </source>
</reference>
<dbReference type="GO" id="GO:0006355">
    <property type="term" value="P:regulation of DNA-templated transcription"/>
    <property type="evidence" value="ECO:0007669"/>
    <property type="project" value="InterPro"/>
</dbReference>
<dbReference type="GO" id="GO:0003677">
    <property type="term" value="F:DNA binding"/>
    <property type="evidence" value="ECO:0007669"/>
    <property type="project" value="UniProtKB-UniRule"/>
</dbReference>
<comment type="caution">
    <text evidence="4">The sequence shown here is derived from an EMBL/GenBank/DDBJ whole genome shotgun (WGS) entry which is preliminary data.</text>
</comment>
<dbReference type="Gene3D" id="1.25.40.10">
    <property type="entry name" value="Tetratricopeptide repeat domain"/>
    <property type="match status" value="1"/>
</dbReference>
<organism evidence="4 5">
    <name type="scientific">Tunturiibacter lichenicola</name>
    <dbReference type="NCBI Taxonomy" id="2051959"/>
    <lineage>
        <taxon>Bacteria</taxon>
        <taxon>Pseudomonadati</taxon>
        <taxon>Acidobacteriota</taxon>
        <taxon>Terriglobia</taxon>
        <taxon>Terriglobales</taxon>
        <taxon>Acidobacteriaceae</taxon>
        <taxon>Tunturiibacter</taxon>
    </lineage>
</organism>
<evidence type="ECO:0000256" key="1">
    <source>
        <dbReference type="ARBA" id="ARBA00023125"/>
    </source>
</evidence>
<dbReference type="SMART" id="SM00862">
    <property type="entry name" value="Trans_reg_C"/>
    <property type="match status" value="1"/>
</dbReference>
<feature type="DNA-binding region" description="OmpR/PhoB-type" evidence="2">
    <location>
        <begin position="14"/>
        <end position="107"/>
    </location>
</feature>
<dbReference type="Pfam" id="PF00486">
    <property type="entry name" value="Trans_reg_C"/>
    <property type="match status" value="1"/>
</dbReference>
<dbReference type="SUPFAM" id="SSF48452">
    <property type="entry name" value="TPR-like"/>
    <property type="match status" value="1"/>
</dbReference>
<dbReference type="GO" id="GO:0000160">
    <property type="term" value="P:phosphorelay signal transduction system"/>
    <property type="evidence" value="ECO:0007669"/>
    <property type="project" value="InterPro"/>
</dbReference>
<dbReference type="Gene3D" id="1.10.10.10">
    <property type="entry name" value="Winged helix-like DNA-binding domain superfamily/Winged helix DNA-binding domain"/>
    <property type="match status" value="1"/>
</dbReference>
<evidence type="ECO:0000313" key="5">
    <source>
        <dbReference type="Proteomes" id="UP000534186"/>
    </source>
</evidence>
<name>A0A7Y9NNN6_9BACT</name>
<evidence type="ECO:0000256" key="2">
    <source>
        <dbReference type="PROSITE-ProRule" id="PRU01091"/>
    </source>
</evidence>
<evidence type="ECO:0000259" key="3">
    <source>
        <dbReference type="PROSITE" id="PS51755"/>
    </source>
</evidence>
<feature type="domain" description="OmpR/PhoB-type" evidence="3">
    <location>
        <begin position="14"/>
        <end position="107"/>
    </location>
</feature>